<keyword evidence="5" id="KW-1185">Reference proteome</keyword>
<reference evidence="4" key="2">
    <citation type="journal article" date="2023" name="IMA Fungus">
        <title>Comparative genomic study of the Penicillium genus elucidates a diverse pangenome and 15 lateral gene transfer events.</title>
        <authorList>
            <person name="Petersen C."/>
            <person name="Sorensen T."/>
            <person name="Nielsen M.R."/>
            <person name="Sondergaard T.E."/>
            <person name="Sorensen J.L."/>
            <person name="Fitzpatrick D.A."/>
            <person name="Frisvad J.C."/>
            <person name="Nielsen K.L."/>
        </authorList>
    </citation>
    <scope>NUCLEOTIDE SEQUENCE</scope>
    <source>
        <strain evidence="4">IBT 30728</strain>
    </source>
</reference>
<dbReference type="InterPro" id="IPR050177">
    <property type="entry name" value="Lipid_A_modif_metabolic_enz"/>
</dbReference>
<organism evidence="4 5">
    <name type="scientific">Penicillium diatomitis</name>
    <dbReference type="NCBI Taxonomy" id="2819901"/>
    <lineage>
        <taxon>Eukaryota</taxon>
        <taxon>Fungi</taxon>
        <taxon>Dikarya</taxon>
        <taxon>Ascomycota</taxon>
        <taxon>Pezizomycotina</taxon>
        <taxon>Eurotiomycetes</taxon>
        <taxon>Eurotiomycetidae</taxon>
        <taxon>Eurotiales</taxon>
        <taxon>Aspergillaceae</taxon>
        <taxon>Penicillium</taxon>
    </lineage>
</organism>
<evidence type="ECO:0000256" key="2">
    <source>
        <dbReference type="ARBA" id="ARBA00023002"/>
    </source>
</evidence>
<name>A0A9W9XH03_9EURO</name>
<evidence type="ECO:0000259" key="3">
    <source>
        <dbReference type="Pfam" id="PF01073"/>
    </source>
</evidence>
<dbReference type="EMBL" id="JAPWDQ010000002">
    <property type="protein sequence ID" value="KAJ5492811.1"/>
    <property type="molecule type" value="Genomic_DNA"/>
</dbReference>
<evidence type="ECO:0000256" key="1">
    <source>
        <dbReference type="ARBA" id="ARBA00009219"/>
    </source>
</evidence>
<keyword evidence="2" id="KW-0560">Oxidoreductase</keyword>
<feature type="domain" description="3-beta hydroxysteroid dehydrogenase/isomerase" evidence="3">
    <location>
        <begin position="21"/>
        <end position="285"/>
    </location>
</feature>
<dbReference type="InterPro" id="IPR002225">
    <property type="entry name" value="3Beta_OHSteriod_DH/Estase"/>
</dbReference>
<comment type="caution">
    <text evidence="4">The sequence shown here is derived from an EMBL/GenBank/DDBJ whole genome shotgun (WGS) entry which is preliminary data.</text>
</comment>
<dbReference type="PANTHER" id="PTHR43245:SF51">
    <property type="entry name" value="SHORT CHAIN DEHYDROGENASE_REDUCTASE FAMILY 42E, MEMBER 2"/>
    <property type="match status" value="1"/>
</dbReference>
<proteinExistence type="inferred from homology"/>
<accession>A0A9W9XH03</accession>
<sequence length="378" mass="41671">MLHPSTAVMPNCGIMDSKKVLVTRGTGFVGSAIVRRLAEKYPNCLITVVDLNPPRPQQDLQERVQFVQVDVTDADKVDEAMDLIKPDIVLHTAGIIPPLADRFRRRLEEVVWAVNVKGTENVLTAAQKVGARAFVYTSSCCVTTDDMRFQYANISEEWPRTSTSLIYGESKAAAETLVLRASNDHTATCSLRPSVLFGPGDCQLLPSIHACIAKKETPFVIGDGFNLWDVTHVDNVADAHVLAAENLTTSQTAAGEAFFVQNEEPITFRDFCLAIWAHFGHVPPWEIHVPKRLAYFAGLICELATWATGSSTTLSRGSVQDACAVRYASGEKAKSILKYQPRVDLKTGIRLSCEEYADRIGVKLPRTPFTPKPQARRL</sequence>
<reference evidence="4" key="1">
    <citation type="submission" date="2022-12" db="EMBL/GenBank/DDBJ databases">
        <authorList>
            <person name="Petersen C."/>
        </authorList>
    </citation>
    <scope>NUCLEOTIDE SEQUENCE</scope>
    <source>
        <strain evidence="4">IBT 30728</strain>
    </source>
</reference>
<evidence type="ECO:0000313" key="5">
    <source>
        <dbReference type="Proteomes" id="UP001148312"/>
    </source>
</evidence>
<dbReference type="GO" id="GO:0016616">
    <property type="term" value="F:oxidoreductase activity, acting on the CH-OH group of donors, NAD or NADP as acceptor"/>
    <property type="evidence" value="ECO:0007669"/>
    <property type="project" value="InterPro"/>
</dbReference>
<dbReference type="Proteomes" id="UP001148312">
    <property type="component" value="Unassembled WGS sequence"/>
</dbReference>
<dbReference type="InterPro" id="IPR036291">
    <property type="entry name" value="NAD(P)-bd_dom_sf"/>
</dbReference>
<dbReference type="Gene3D" id="3.40.50.720">
    <property type="entry name" value="NAD(P)-binding Rossmann-like Domain"/>
    <property type="match status" value="1"/>
</dbReference>
<gene>
    <name evidence="4" type="ORF">N7539_001557</name>
</gene>
<dbReference type="PANTHER" id="PTHR43245">
    <property type="entry name" value="BIFUNCTIONAL POLYMYXIN RESISTANCE PROTEIN ARNA"/>
    <property type="match status" value="1"/>
</dbReference>
<protein>
    <recommendedName>
        <fullName evidence="3">3-beta hydroxysteroid dehydrogenase/isomerase domain-containing protein</fullName>
    </recommendedName>
</protein>
<dbReference type="SUPFAM" id="SSF51735">
    <property type="entry name" value="NAD(P)-binding Rossmann-fold domains"/>
    <property type="match status" value="1"/>
</dbReference>
<dbReference type="GO" id="GO:0006694">
    <property type="term" value="P:steroid biosynthetic process"/>
    <property type="evidence" value="ECO:0007669"/>
    <property type="project" value="InterPro"/>
</dbReference>
<dbReference type="AlphaFoldDB" id="A0A9W9XH03"/>
<dbReference type="RefSeq" id="XP_056793191.1">
    <property type="nucleotide sequence ID" value="XM_056931160.1"/>
</dbReference>
<evidence type="ECO:0000313" key="4">
    <source>
        <dbReference type="EMBL" id="KAJ5492811.1"/>
    </source>
</evidence>
<dbReference type="GeneID" id="81621409"/>
<dbReference type="Pfam" id="PF01073">
    <property type="entry name" value="3Beta_HSD"/>
    <property type="match status" value="1"/>
</dbReference>
<comment type="similarity">
    <text evidence="1">Belongs to the 3-beta-HSD family.</text>
</comment>